<keyword evidence="5 14" id="KW-0169">Cobalamin biosynthesis</keyword>
<evidence type="ECO:0000256" key="11">
    <source>
        <dbReference type="ARBA" id="ARBA00033354"/>
    </source>
</evidence>
<organism evidence="16 17">
    <name type="scientific">Gordonia rubripertincta NBRC 101908</name>
    <dbReference type="NCBI Taxonomy" id="1077975"/>
    <lineage>
        <taxon>Bacteria</taxon>
        <taxon>Bacillati</taxon>
        <taxon>Actinomycetota</taxon>
        <taxon>Actinomycetes</taxon>
        <taxon>Mycobacteriales</taxon>
        <taxon>Gordoniaceae</taxon>
        <taxon>Gordonia</taxon>
    </lineage>
</organism>
<keyword evidence="8 14" id="KW-0067">ATP-binding</keyword>
<keyword evidence="7 14" id="KW-0547">Nucleotide-binding</keyword>
<evidence type="ECO:0000256" key="13">
    <source>
        <dbReference type="ARBA" id="ARBA00048692"/>
    </source>
</evidence>
<comment type="pathway">
    <text evidence="1 14">Cofactor biosynthesis; adenosylcobalamin biosynthesis; adenosylcobalamin from cob(II)yrinate a,c-diamide: step 2/7.</text>
</comment>
<keyword evidence="17" id="KW-1185">Reference proteome</keyword>
<evidence type="ECO:0000256" key="14">
    <source>
        <dbReference type="RuleBase" id="RU366026"/>
    </source>
</evidence>
<evidence type="ECO:0000256" key="1">
    <source>
        <dbReference type="ARBA" id="ARBA00005121"/>
    </source>
</evidence>
<dbReference type="InterPro" id="IPR016030">
    <property type="entry name" value="CblAdoTrfase-like"/>
</dbReference>
<dbReference type="Pfam" id="PF01923">
    <property type="entry name" value="Cob_adeno_trans"/>
    <property type="match status" value="1"/>
</dbReference>
<evidence type="ECO:0000256" key="2">
    <source>
        <dbReference type="ARBA" id="ARBA00007487"/>
    </source>
</evidence>
<dbReference type="PANTHER" id="PTHR12213:SF0">
    <property type="entry name" value="CORRINOID ADENOSYLTRANSFERASE MMAB"/>
    <property type="match status" value="1"/>
</dbReference>
<evidence type="ECO:0000256" key="12">
    <source>
        <dbReference type="ARBA" id="ARBA00048555"/>
    </source>
</evidence>
<comment type="caution">
    <text evidence="16">The sequence shown here is derived from an EMBL/GenBank/DDBJ whole genome shotgun (WGS) entry which is preliminary data.</text>
</comment>
<evidence type="ECO:0000313" key="16">
    <source>
        <dbReference type="EMBL" id="GAB83875.1"/>
    </source>
</evidence>
<feature type="domain" description="Cobalamin adenosyltransferase-like" evidence="15">
    <location>
        <begin position="26"/>
        <end position="195"/>
    </location>
</feature>
<dbReference type="InterPro" id="IPR029499">
    <property type="entry name" value="PduO-typ"/>
</dbReference>
<evidence type="ECO:0000256" key="4">
    <source>
        <dbReference type="ARBA" id="ARBA00020963"/>
    </source>
</evidence>
<evidence type="ECO:0000313" key="17">
    <source>
        <dbReference type="Proteomes" id="UP000010744"/>
    </source>
</evidence>
<keyword evidence="6 14" id="KW-0808">Transferase</keyword>
<dbReference type="InterPro" id="IPR036451">
    <property type="entry name" value="CblAdoTrfase-like_sf"/>
</dbReference>
<evidence type="ECO:0000256" key="5">
    <source>
        <dbReference type="ARBA" id="ARBA00022573"/>
    </source>
</evidence>
<dbReference type="SUPFAM" id="SSF89028">
    <property type="entry name" value="Cobalamin adenosyltransferase-like"/>
    <property type="match status" value="1"/>
</dbReference>
<evidence type="ECO:0000256" key="9">
    <source>
        <dbReference type="ARBA" id="ARBA00031529"/>
    </source>
</evidence>
<comment type="similarity">
    <text evidence="2 14">Belongs to the Cob(I)alamin adenosyltransferase family.</text>
</comment>
<dbReference type="PANTHER" id="PTHR12213">
    <property type="entry name" value="CORRINOID ADENOSYLTRANSFERASE"/>
    <property type="match status" value="1"/>
</dbReference>
<dbReference type="Proteomes" id="UP000010744">
    <property type="component" value="Unassembled WGS sequence"/>
</dbReference>
<evidence type="ECO:0000259" key="15">
    <source>
        <dbReference type="Pfam" id="PF01923"/>
    </source>
</evidence>
<evidence type="ECO:0000256" key="7">
    <source>
        <dbReference type="ARBA" id="ARBA00022741"/>
    </source>
</evidence>
<dbReference type="NCBIfam" id="TIGR00636">
    <property type="entry name" value="PduO_Nterm"/>
    <property type="match status" value="1"/>
</dbReference>
<dbReference type="EMBL" id="BAHB01000021">
    <property type="protein sequence ID" value="GAB83875.1"/>
    <property type="molecule type" value="Genomic_DNA"/>
</dbReference>
<proteinExistence type="inferred from homology"/>
<dbReference type="Gene3D" id="1.20.1200.10">
    <property type="entry name" value="Cobalamin adenosyltransferase-like"/>
    <property type="match status" value="1"/>
</dbReference>
<sequence length="222" mass="23889">MPPYPPPTDAHRTQYIQRMAVHLTRIYTRTGDDGSTGLSDFSRVPKTDPRVVAYADCDEANGAIGMALALGGDVPADIAAVLSTVQNDLFDAGADLSSPIVENPEYPPLRIAQEYIDALEGWCDDFGADLPPLDSFILPGGTPLAALLHQARTVTRRAERSAWAAVAAYPDNTSVLPAKYLNRLSDLLFILSRVANRAPDGTLGDVKWVPGGNRERPESSDS</sequence>
<evidence type="ECO:0000256" key="6">
    <source>
        <dbReference type="ARBA" id="ARBA00022679"/>
    </source>
</evidence>
<comment type="catalytic activity">
    <reaction evidence="13 14">
        <text>2 cob(II)alamin + reduced [electron-transfer flavoprotein] + 2 ATP = 2 adenosylcob(III)alamin + 2 triphosphate + oxidized [electron-transfer flavoprotein] + 3 H(+)</text>
        <dbReference type="Rhea" id="RHEA:28671"/>
        <dbReference type="Rhea" id="RHEA-COMP:10685"/>
        <dbReference type="Rhea" id="RHEA-COMP:10686"/>
        <dbReference type="ChEBI" id="CHEBI:15378"/>
        <dbReference type="ChEBI" id="CHEBI:16304"/>
        <dbReference type="ChEBI" id="CHEBI:18036"/>
        <dbReference type="ChEBI" id="CHEBI:18408"/>
        <dbReference type="ChEBI" id="CHEBI:30616"/>
        <dbReference type="ChEBI" id="CHEBI:57692"/>
        <dbReference type="ChEBI" id="CHEBI:58307"/>
        <dbReference type="EC" id="2.5.1.17"/>
    </reaction>
</comment>
<comment type="catalytic activity">
    <reaction evidence="12 14">
        <text>2 cob(II)yrinate a,c diamide + reduced [electron-transfer flavoprotein] + 2 ATP = 2 adenosylcob(III)yrinate a,c-diamide + 2 triphosphate + oxidized [electron-transfer flavoprotein] + 3 H(+)</text>
        <dbReference type="Rhea" id="RHEA:11528"/>
        <dbReference type="Rhea" id="RHEA-COMP:10685"/>
        <dbReference type="Rhea" id="RHEA-COMP:10686"/>
        <dbReference type="ChEBI" id="CHEBI:15378"/>
        <dbReference type="ChEBI" id="CHEBI:18036"/>
        <dbReference type="ChEBI" id="CHEBI:30616"/>
        <dbReference type="ChEBI" id="CHEBI:57692"/>
        <dbReference type="ChEBI" id="CHEBI:58307"/>
        <dbReference type="ChEBI" id="CHEBI:58503"/>
        <dbReference type="ChEBI" id="CHEBI:58537"/>
        <dbReference type="EC" id="2.5.1.17"/>
    </reaction>
</comment>
<reference evidence="16 17" key="1">
    <citation type="submission" date="2012-08" db="EMBL/GenBank/DDBJ databases">
        <title>Whole genome shotgun sequence of Gordonia rubripertincta NBRC 101908.</title>
        <authorList>
            <person name="Takarada H."/>
            <person name="Hosoyama A."/>
            <person name="Tsuchikane K."/>
            <person name="Katsumata H."/>
            <person name="Baba S."/>
            <person name="Ohji S."/>
            <person name="Yamazaki S."/>
            <person name="Fujita N."/>
        </authorList>
    </citation>
    <scope>NUCLEOTIDE SEQUENCE [LARGE SCALE GENOMIC DNA]</scope>
    <source>
        <strain evidence="16 17">NBRC 101908</strain>
    </source>
</reference>
<evidence type="ECO:0000256" key="8">
    <source>
        <dbReference type="ARBA" id="ARBA00022840"/>
    </source>
</evidence>
<evidence type="ECO:0000256" key="10">
    <source>
        <dbReference type="ARBA" id="ARBA00033334"/>
    </source>
</evidence>
<dbReference type="EC" id="2.5.1.17" evidence="3 14"/>
<accession>A0ABQ0HNN8</accession>
<protein>
    <recommendedName>
        <fullName evidence="4 14">Corrinoid adenosyltransferase</fullName>
        <ecNumber evidence="3 14">2.5.1.17</ecNumber>
    </recommendedName>
    <alternativeName>
        <fullName evidence="9 14">Cob(II)alamin adenosyltransferase</fullName>
    </alternativeName>
    <alternativeName>
        <fullName evidence="11 14">Cob(II)yrinic acid a,c-diamide adenosyltransferase</fullName>
    </alternativeName>
    <alternativeName>
        <fullName evidence="10 14">Cobinamide/cobalamin adenosyltransferase</fullName>
    </alternativeName>
</protein>
<gene>
    <name evidence="16" type="ORF">GORBP_021_00090</name>
</gene>
<name>A0ABQ0HNN8_GORRU</name>
<evidence type="ECO:0000256" key="3">
    <source>
        <dbReference type="ARBA" id="ARBA00012454"/>
    </source>
</evidence>